<protein>
    <submittedName>
        <fullName evidence="4">O-methyltransferase MSMEG_5073</fullName>
        <ecNumber evidence="4">2.1.1.-</ecNumber>
    </submittedName>
</protein>
<organism evidence="4 5">
    <name type="scientific">Mobiluncus curtisii</name>
    <dbReference type="NCBI Taxonomy" id="2051"/>
    <lineage>
        <taxon>Bacteria</taxon>
        <taxon>Bacillati</taxon>
        <taxon>Actinomycetota</taxon>
        <taxon>Actinomycetes</taxon>
        <taxon>Actinomycetales</taxon>
        <taxon>Actinomycetaceae</taxon>
        <taxon>Mobiluncus</taxon>
    </lineage>
</organism>
<dbReference type="EC" id="2.1.1.-" evidence="4"/>
<keyword evidence="1 4" id="KW-0489">Methyltransferase</keyword>
<name>A0A2X3AMQ5_9ACTO</name>
<dbReference type="CDD" id="cd02440">
    <property type="entry name" value="AdoMet_MTases"/>
    <property type="match status" value="1"/>
</dbReference>
<dbReference type="InterPro" id="IPR029063">
    <property type="entry name" value="SAM-dependent_MTases_sf"/>
</dbReference>
<dbReference type="PANTHER" id="PTHR10509:SF85">
    <property type="entry name" value="O-METHYLTRANSFERASE RV1220C-RELATED"/>
    <property type="match status" value="1"/>
</dbReference>
<gene>
    <name evidence="4" type="ORF">NCTC11820_00522</name>
</gene>
<dbReference type="GO" id="GO:0008757">
    <property type="term" value="F:S-adenosylmethionine-dependent methyltransferase activity"/>
    <property type="evidence" value="ECO:0007669"/>
    <property type="project" value="TreeGrafter"/>
</dbReference>
<evidence type="ECO:0000256" key="1">
    <source>
        <dbReference type="ARBA" id="ARBA00022603"/>
    </source>
</evidence>
<keyword evidence="2 4" id="KW-0808">Transferase</keyword>
<dbReference type="PROSITE" id="PS51682">
    <property type="entry name" value="SAM_OMT_I"/>
    <property type="match status" value="1"/>
</dbReference>
<dbReference type="InterPro" id="IPR050362">
    <property type="entry name" value="Cation-dep_OMT"/>
</dbReference>
<dbReference type="SUPFAM" id="SSF53335">
    <property type="entry name" value="S-adenosyl-L-methionine-dependent methyltransferases"/>
    <property type="match status" value="1"/>
</dbReference>
<evidence type="ECO:0000313" key="5">
    <source>
        <dbReference type="Proteomes" id="UP000250245"/>
    </source>
</evidence>
<dbReference type="GeneID" id="55564333"/>
<proteinExistence type="predicted"/>
<dbReference type="AlphaFoldDB" id="A0A2X3AMQ5"/>
<sequence>MPRFNESKISIDKTSSWSYAEEFLPESEIIAIARDQGRELGSVPVSPGVGAALRMLAGASGARSVLEIGTGTGVSSLWTLAGMPADGVLTTIDFDSKLHAVAKEILAAAGISLTRVRMITGRALQVLTRLSRGAYDMAVVDGDPGETQAYIDLLSPALRPGGLLILVHAMWNDSVADPARREPDTVAMREVLRHIQESPEWTENLLPVGDGLLVAIKNR</sequence>
<evidence type="ECO:0000313" key="4">
    <source>
        <dbReference type="EMBL" id="SQB64189.1"/>
    </source>
</evidence>
<keyword evidence="3" id="KW-0949">S-adenosyl-L-methionine</keyword>
<dbReference type="PANTHER" id="PTHR10509">
    <property type="entry name" value="O-METHYLTRANSFERASE-RELATED"/>
    <property type="match status" value="1"/>
</dbReference>
<accession>A0A2X3AMQ5</accession>
<dbReference type="OMA" id="VCFEGVF"/>
<dbReference type="GO" id="GO:0008171">
    <property type="term" value="F:O-methyltransferase activity"/>
    <property type="evidence" value="ECO:0007669"/>
    <property type="project" value="InterPro"/>
</dbReference>
<dbReference type="GO" id="GO:0032259">
    <property type="term" value="P:methylation"/>
    <property type="evidence" value="ECO:0007669"/>
    <property type="project" value="UniProtKB-KW"/>
</dbReference>
<reference evidence="4 5" key="1">
    <citation type="submission" date="2018-06" db="EMBL/GenBank/DDBJ databases">
        <authorList>
            <consortium name="Pathogen Informatics"/>
            <person name="Doyle S."/>
        </authorList>
    </citation>
    <scope>NUCLEOTIDE SEQUENCE [LARGE SCALE GENOMIC DNA]</scope>
    <source>
        <strain evidence="4 5">NCTC11820</strain>
    </source>
</reference>
<dbReference type="Gene3D" id="3.40.50.150">
    <property type="entry name" value="Vaccinia Virus protein VP39"/>
    <property type="match status" value="1"/>
</dbReference>
<dbReference type="RefSeq" id="WP_004009898.1">
    <property type="nucleotide sequence ID" value="NZ_CAMUDJ010000002.1"/>
</dbReference>
<evidence type="ECO:0000256" key="2">
    <source>
        <dbReference type="ARBA" id="ARBA00022679"/>
    </source>
</evidence>
<dbReference type="EMBL" id="UASJ01000001">
    <property type="protein sequence ID" value="SQB64189.1"/>
    <property type="molecule type" value="Genomic_DNA"/>
</dbReference>
<dbReference type="InterPro" id="IPR002935">
    <property type="entry name" value="SAM_O-MeTrfase"/>
</dbReference>
<evidence type="ECO:0000256" key="3">
    <source>
        <dbReference type="ARBA" id="ARBA00022691"/>
    </source>
</evidence>
<dbReference type="Pfam" id="PF01596">
    <property type="entry name" value="Methyltransf_3"/>
    <property type="match status" value="1"/>
</dbReference>
<dbReference type="Proteomes" id="UP000250245">
    <property type="component" value="Unassembled WGS sequence"/>
</dbReference>